<feature type="compositionally biased region" description="Low complexity" evidence="1">
    <location>
        <begin position="367"/>
        <end position="376"/>
    </location>
</feature>
<feature type="compositionally biased region" description="Basic residues" evidence="1">
    <location>
        <begin position="481"/>
        <end position="490"/>
    </location>
</feature>
<name>A0ABR3V2U3_HUMIN</name>
<organism evidence="2 3">
    <name type="scientific">Humicola insolens</name>
    <name type="common">Soft-rot fungus</name>
    <dbReference type="NCBI Taxonomy" id="85995"/>
    <lineage>
        <taxon>Eukaryota</taxon>
        <taxon>Fungi</taxon>
        <taxon>Dikarya</taxon>
        <taxon>Ascomycota</taxon>
        <taxon>Pezizomycotina</taxon>
        <taxon>Sordariomycetes</taxon>
        <taxon>Sordariomycetidae</taxon>
        <taxon>Sordariales</taxon>
        <taxon>Chaetomiaceae</taxon>
        <taxon>Mycothermus</taxon>
    </lineage>
</organism>
<feature type="compositionally biased region" description="Pro residues" evidence="1">
    <location>
        <begin position="62"/>
        <end position="73"/>
    </location>
</feature>
<feature type="compositionally biased region" description="Low complexity" evidence="1">
    <location>
        <begin position="144"/>
        <end position="161"/>
    </location>
</feature>
<evidence type="ECO:0000313" key="2">
    <source>
        <dbReference type="EMBL" id="KAL1836046.1"/>
    </source>
</evidence>
<feature type="region of interest" description="Disordered" evidence="1">
    <location>
        <begin position="142"/>
        <end position="161"/>
    </location>
</feature>
<feature type="compositionally biased region" description="Basic and acidic residues" evidence="1">
    <location>
        <begin position="96"/>
        <end position="109"/>
    </location>
</feature>
<feature type="compositionally biased region" description="Low complexity" evidence="1">
    <location>
        <begin position="339"/>
        <end position="357"/>
    </location>
</feature>
<proteinExistence type="predicted"/>
<reference evidence="2 3" key="1">
    <citation type="journal article" date="2024" name="Commun. Biol.">
        <title>Comparative genomic analysis of thermophilic fungi reveals convergent evolutionary adaptations and gene losses.</title>
        <authorList>
            <person name="Steindorff A.S."/>
            <person name="Aguilar-Pontes M.V."/>
            <person name="Robinson A.J."/>
            <person name="Andreopoulos B."/>
            <person name="LaButti K."/>
            <person name="Kuo A."/>
            <person name="Mondo S."/>
            <person name="Riley R."/>
            <person name="Otillar R."/>
            <person name="Haridas S."/>
            <person name="Lipzen A."/>
            <person name="Grimwood J."/>
            <person name="Schmutz J."/>
            <person name="Clum A."/>
            <person name="Reid I.D."/>
            <person name="Moisan M.C."/>
            <person name="Butler G."/>
            <person name="Nguyen T.T.M."/>
            <person name="Dewar K."/>
            <person name="Conant G."/>
            <person name="Drula E."/>
            <person name="Henrissat B."/>
            <person name="Hansel C."/>
            <person name="Singer S."/>
            <person name="Hutchinson M.I."/>
            <person name="de Vries R.P."/>
            <person name="Natvig D.O."/>
            <person name="Powell A.J."/>
            <person name="Tsang A."/>
            <person name="Grigoriev I.V."/>
        </authorList>
    </citation>
    <scope>NUCLEOTIDE SEQUENCE [LARGE SCALE GENOMIC DNA]</scope>
    <source>
        <strain evidence="2 3">CBS 620.91</strain>
    </source>
</reference>
<protein>
    <submittedName>
        <fullName evidence="2">Uncharacterized protein</fullName>
    </submittedName>
</protein>
<feature type="compositionally biased region" description="Low complexity" evidence="1">
    <location>
        <begin position="307"/>
        <end position="324"/>
    </location>
</feature>
<feature type="compositionally biased region" description="Basic and acidic residues" evidence="1">
    <location>
        <begin position="491"/>
        <end position="502"/>
    </location>
</feature>
<feature type="region of interest" description="Disordered" evidence="1">
    <location>
        <begin position="282"/>
        <end position="422"/>
    </location>
</feature>
<keyword evidence="3" id="KW-1185">Reference proteome</keyword>
<evidence type="ECO:0000313" key="3">
    <source>
        <dbReference type="Proteomes" id="UP001583172"/>
    </source>
</evidence>
<accession>A0ABR3V2U3</accession>
<evidence type="ECO:0000256" key="1">
    <source>
        <dbReference type="SAM" id="MobiDB-lite"/>
    </source>
</evidence>
<dbReference type="Proteomes" id="UP001583172">
    <property type="component" value="Unassembled WGS sequence"/>
</dbReference>
<gene>
    <name evidence="2" type="ORF">VTJ49DRAFT_5631</name>
</gene>
<feature type="compositionally biased region" description="Low complexity" evidence="1">
    <location>
        <begin position="503"/>
        <end position="518"/>
    </location>
</feature>
<dbReference type="EMBL" id="JAZGSY010000474">
    <property type="protein sequence ID" value="KAL1836046.1"/>
    <property type="molecule type" value="Genomic_DNA"/>
</dbReference>
<comment type="caution">
    <text evidence="2">The sequence shown here is derived from an EMBL/GenBank/DDBJ whole genome shotgun (WGS) entry which is preliminary data.</text>
</comment>
<feature type="region of interest" description="Disordered" evidence="1">
    <location>
        <begin position="1"/>
        <end position="135"/>
    </location>
</feature>
<feature type="region of interest" description="Disordered" evidence="1">
    <location>
        <begin position="481"/>
        <end position="524"/>
    </location>
</feature>
<feature type="compositionally biased region" description="Low complexity" evidence="1">
    <location>
        <begin position="386"/>
        <end position="402"/>
    </location>
</feature>
<feature type="compositionally biased region" description="Low complexity" evidence="1">
    <location>
        <begin position="1"/>
        <end position="14"/>
    </location>
</feature>
<sequence>MYARAAPGDQAGAALEGHDGRPLRSQTWRTPPSAHHLPPFSSTTNDSASSRHPDEQDDDMLPPRPPPTPPPAREAPTPGSSASSPEIPSVPISGRTVEKLARKLSRQDLYHSNSSSHHRYRSPQRRPQSSWRHYSPETVEGQYLAPLPAPSSMSSMSSMRPLRSFRSWAGPELSYASVSPASSSSFWLLSSSSRSSSSSHRNSSSPWPHVPPIGLDQPIEVDEAYLSKPSSSADAGNAMEADEAYVPGAPIEVDEAYLGVSGPTISESIEVDQAYATAATTATVAAEKPPSGDRKLLDVVKRVRRQPSGPLKRSRSSSRPLNPRVEGMIANETQCTVRSASPLSSTKTTTTSGTATSHQPPPPPPAITTTATTTPAPISPIPPSIEPSIEPDPSFSMPSPDSGLGLDADSTMPDADDPANLPTILARAATDLGADGTLPSRYACEPDGVRKYAVAGSPGVTLRYRLSIDAALRCQNVVKNRPRMRKRHKSDRSGKYGSDRRSVVSSSASWCGSSEVGSAVHSPC</sequence>
<feature type="compositionally biased region" description="Basic and acidic residues" evidence="1">
    <location>
        <begin position="290"/>
        <end position="301"/>
    </location>
</feature>
<feature type="region of interest" description="Disordered" evidence="1">
    <location>
        <begin position="188"/>
        <end position="215"/>
    </location>
</feature>
<feature type="compositionally biased region" description="Low complexity" evidence="1">
    <location>
        <begin position="188"/>
        <end position="205"/>
    </location>
</feature>